<dbReference type="AlphaFoldDB" id="A0A255Y8Z9"/>
<evidence type="ECO:0000313" key="2">
    <source>
        <dbReference type="EMBL" id="OYQ25716.1"/>
    </source>
</evidence>
<dbReference type="Proteomes" id="UP000216991">
    <property type="component" value="Unassembled WGS sequence"/>
</dbReference>
<keyword evidence="3" id="KW-1185">Reference proteome</keyword>
<keyword evidence="1" id="KW-0732">Signal</keyword>
<dbReference type="RefSeq" id="WP_094474666.1">
    <property type="nucleotide sequence ID" value="NZ_NOXT01000121.1"/>
</dbReference>
<dbReference type="EMBL" id="NOXT01000121">
    <property type="protein sequence ID" value="OYQ25716.1"/>
    <property type="molecule type" value="Genomic_DNA"/>
</dbReference>
<dbReference type="OrthoDB" id="5381041at2"/>
<evidence type="ECO:0000256" key="1">
    <source>
        <dbReference type="SAM" id="SignalP"/>
    </source>
</evidence>
<feature type="signal peptide" evidence="1">
    <location>
        <begin position="1"/>
        <end position="19"/>
    </location>
</feature>
<evidence type="ECO:0008006" key="4">
    <source>
        <dbReference type="Google" id="ProtNLM"/>
    </source>
</evidence>
<dbReference type="InterPro" id="IPR019619">
    <property type="entry name" value="DUF2490"/>
</dbReference>
<organism evidence="2 3">
    <name type="scientific">Sandarakinorhabdus cyanobacteriorum</name>
    <dbReference type="NCBI Taxonomy" id="1981098"/>
    <lineage>
        <taxon>Bacteria</taxon>
        <taxon>Pseudomonadati</taxon>
        <taxon>Pseudomonadota</taxon>
        <taxon>Alphaproteobacteria</taxon>
        <taxon>Sphingomonadales</taxon>
        <taxon>Sphingosinicellaceae</taxon>
        <taxon>Sandarakinorhabdus</taxon>
    </lineage>
</organism>
<protein>
    <recommendedName>
        <fullName evidence="4">DUF2490 domain-containing protein</fullName>
    </recommendedName>
</protein>
<proteinExistence type="predicted"/>
<reference evidence="2 3" key="1">
    <citation type="submission" date="2017-07" db="EMBL/GenBank/DDBJ databases">
        <title>Sandarakinorhabdus cyanobacteriorum sp. nov., a novel bacterium isolated from cyanobacterial aggregates in a eutrophic lake.</title>
        <authorList>
            <person name="Cai H."/>
        </authorList>
    </citation>
    <scope>NUCLEOTIDE SEQUENCE [LARGE SCALE GENOMIC DNA]</scope>
    <source>
        <strain evidence="2 3">TH057</strain>
    </source>
</reference>
<sequence length="222" mass="24830">MRLIAACLAVPLLALPAAAQDVQSWNVVQAQGLVHGRMLLSVEASTRFADDLSRTSVVFGRVGIGLRTRSDADLYVGYQYQLNLPAPGIERGEHRLWQQVQAPLLRRANGVTLINRWRLEQRWFDDGRDTGLRLRAQLRLQLPLNGKGSAGPLLMAENFVNLNTTDWGQRAGLDQHRSFVGWLQPLSSHLSLEAGYMHVYLNRPGRNPGNHVLSLTLNRRLG</sequence>
<gene>
    <name evidence="2" type="ORF">CHU93_13390</name>
</gene>
<dbReference type="Pfam" id="PF10677">
    <property type="entry name" value="DUF2490"/>
    <property type="match status" value="1"/>
</dbReference>
<evidence type="ECO:0000313" key="3">
    <source>
        <dbReference type="Proteomes" id="UP000216991"/>
    </source>
</evidence>
<comment type="caution">
    <text evidence="2">The sequence shown here is derived from an EMBL/GenBank/DDBJ whole genome shotgun (WGS) entry which is preliminary data.</text>
</comment>
<accession>A0A255Y8Z9</accession>
<feature type="chain" id="PRO_5013169086" description="DUF2490 domain-containing protein" evidence="1">
    <location>
        <begin position="20"/>
        <end position="222"/>
    </location>
</feature>
<name>A0A255Y8Z9_9SPHN</name>